<feature type="transmembrane region" description="Helical" evidence="2">
    <location>
        <begin position="187"/>
        <end position="206"/>
    </location>
</feature>
<dbReference type="EMBL" id="JAKCXM010000292">
    <property type="protein sequence ID" value="KAJ0396503.1"/>
    <property type="molecule type" value="Genomic_DNA"/>
</dbReference>
<dbReference type="AlphaFoldDB" id="A0AAD5Q4A7"/>
<feature type="region of interest" description="Disordered" evidence="1">
    <location>
        <begin position="333"/>
        <end position="354"/>
    </location>
</feature>
<feature type="compositionally biased region" description="Gly residues" evidence="1">
    <location>
        <begin position="345"/>
        <end position="354"/>
    </location>
</feature>
<feature type="transmembrane region" description="Helical" evidence="2">
    <location>
        <begin position="307"/>
        <end position="326"/>
    </location>
</feature>
<keyword evidence="2" id="KW-0472">Membrane</keyword>
<keyword evidence="2" id="KW-0812">Transmembrane</keyword>
<evidence type="ECO:0000313" key="3">
    <source>
        <dbReference type="EMBL" id="KAJ0396503.1"/>
    </source>
</evidence>
<keyword evidence="4" id="KW-1185">Reference proteome</keyword>
<dbReference type="Proteomes" id="UP001209570">
    <property type="component" value="Unassembled WGS sequence"/>
</dbReference>
<organism evidence="3 4">
    <name type="scientific">Pythium insidiosum</name>
    <name type="common">Pythiosis disease agent</name>
    <dbReference type="NCBI Taxonomy" id="114742"/>
    <lineage>
        <taxon>Eukaryota</taxon>
        <taxon>Sar</taxon>
        <taxon>Stramenopiles</taxon>
        <taxon>Oomycota</taxon>
        <taxon>Peronosporomycetes</taxon>
        <taxon>Pythiales</taxon>
        <taxon>Pythiaceae</taxon>
        <taxon>Pythium</taxon>
    </lineage>
</organism>
<feature type="transmembrane region" description="Helical" evidence="2">
    <location>
        <begin position="118"/>
        <end position="140"/>
    </location>
</feature>
<evidence type="ECO:0000256" key="2">
    <source>
        <dbReference type="SAM" id="Phobius"/>
    </source>
</evidence>
<protein>
    <recommendedName>
        <fullName evidence="5">Transmembrane protein</fullName>
    </recommendedName>
</protein>
<reference evidence="3" key="1">
    <citation type="submission" date="2021-12" db="EMBL/GenBank/DDBJ databases">
        <title>Prjna785345.</title>
        <authorList>
            <person name="Rujirawat T."/>
            <person name="Krajaejun T."/>
        </authorList>
    </citation>
    <scope>NUCLEOTIDE SEQUENCE</scope>
    <source>
        <strain evidence="3">Pi057C3</strain>
    </source>
</reference>
<feature type="transmembrane region" description="Helical" evidence="2">
    <location>
        <begin position="412"/>
        <end position="437"/>
    </location>
</feature>
<evidence type="ECO:0008006" key="5">
    <source>
        <dbReference type="Google" id="ProtNLM"/>
    </source>
</evidence>
<gene>
    <name evidence="3" type="ORF">P43SY_010138</name>
</gene>
<feature type="transmembrane region" description="Helical" evidence="2">
    <location>
        <begin position="84"/>
        <end position="106"/>
    </location>
</feature>
<evidence type="ECO:0000313" key="4">
    <source>
        <dbReference type="Proteomes" id="UP001209570"/>
    </source>
</evidence>
<sequence length="494" mass="53758">MSSVVPSASPFVSAPTTKLLLSPATLSSRSRRLSATATATATDTFHRLGGVWESLQVSRSGQFSPERLRALDEYSARASLPRCLAVLLLTPVPSLAFVLLLESLALRPPAAWRSDAAIWLRMALTTTSMGYCYVLQFRQVIPELPVTQRRSWAIGAIASACYLAFLALLATYWTFPVPLGFVVTATPYSVFLSLAVGLVLGVAQIRAIPAIASRARQLVHVLLVQSLLVFVYPAYTALFVWLDASQQPYFVVCLPAIKLAAKNLMARACLGTRLEDQAPEITVFSVELFNALYLSACVSVAGSAQTTMAVIMALDLGQTLLSLRALRRRARRLQATSPDGHASASGGGGGGGGGGDGSLATRKLLFSAEYLVLVEYIECFIPAVSLAYTAVVRRWPNAQFYPRLRRMTDAQASHTAASLAVYVGVEVLSLLLLVALARRWLGVNMLRHLAFVLERDVVVIQAKLLVWVTYSLTFTLEHSGMDFERITTWLERKT</sequence>
<feature type="transmembrane region" description="Helical" evidence="2">
    <location>
        <begin position="370"/>
        <end position="392"/>
    </location>
</feature>
<accession>A0AAD5Q4A7</accession>
<feature type="transmembrane region" description="Helical" evidence="2">
    <location>
        <begin position="152"/>
        <end position="175"/>
    </location>
</feature>
<evidence type="ECO:0000256" key="1">
    <source>
        <dbReference type="SAM" id="MobiDB-lite"/>
    </source>
</evidence>
<comment type="caution">
    <text evidence="3">The sequence shown here is derived from an EMBL/GenBank/DDBJ whole genome shotgun (WGS) entry which is preliminary data.</text>
</comment>
<keyword evidence="2" id="KW-1133">Transmembrane helix</keyword>
<proteinExistence type="predicted"/>
<feature type="transmembrane region" description="Helical" evidence="2">
    <location>
        <begin position="218"/>
        <end position="242"/>
    </location>
</feature>
<name>A0AAD5Q4A7_PYTIN</name>